<sequence>MLSLRFLRSARCLGQQTRAYTVTPFLQNSASKPFYVTTPIFYPNAAPHIGHLYSLVAADVLARYQALRGRDVRFLAGTDEHGMKLQKAAQKHFGEPGREREFCDLLSLRFKARDLAEKANISNTYFVRTTADAHHRAVEDVWNRLYEKGYIYKSQYSGWYSVTDECFYTDAKLARRLPLIRPKIQTSNMCLLKQVLPLNASHVLASQNSIYPPQYRSQVLGWLGADAADPNAIADLEDISISRPASRLSWGVPVPQDPTQTVYVWFDALLIYLSGAGYPWRTPSGVIDAAKMHASGWPADVQVVGKDILRFHALYLPAILLALNAAPYAGAEVQAPPVAMQEIPLPRTLLAHAHWTASGRKMSKSVGNVVDPLAEMERWGVDGVRFYLMRIGGRWRGDVDWSTEQLEKHHKELSGQLGNYFLRMASPRIAARAVPLSQNAHEALSTDLHQLFKSPDAPPLPAADTDPNYEQLRLVRALPARVAAHMETCEVGAALAEIIELLKHANKSVSEIEPWARTTPPALVHTTRIVGLETLRVAGACLLPFIPEAAARLLASLDGGTGLVRSSEVLAPAQRTGPEDMEAFWQRWNGREVEGVKLF</sequence>
<comment type="similarity">
    <text evidence="1 9">Belongs to the class-I aminoacyl-tRNA synthetase family.</text>
</comment>
<evidence type="ECO:0000256" key="3">
    <source>
        <dbReference type="ARBA" id="ARBA00022598"/>
    </source>
</evidence>
<dbReference type="InterPro" id="IPR001412">
    <property type="entry name" value="aa-tRNA-synth_I_CS"/>
</dbReference>
<dbReference type="Gene3D" id="3.40.50.620">
    <property type="entry name" value="HUPs"/>
    <property type="match status" value="1"/>
</dbReference>
<evidence type="ECO:0000259" key="10">
    <source>
        <dbReference type="Pfam" id="PF09334"/>
    </source>
</evidence>
<evidence type="ECO:0000256" key="9">
    <source>
        <dbReference type="RuleBase" id="RU363039"/>
    </source>
</evidence>
<keyword evidence="12" id="KW-1185">Reference proteome</keyword>
<dbReference type="STRING" id="945553.A0A0D2L2L8"/>
<keyword evidence="7 9" id="KW-0030">Aminoacyl-tRNA synthetase</keyword>
<keyword evidence="3 9" id="KW-0436">Ligase</keyword>
<dbReference type="Proteomes" id="UP000054270">
    <property type="component" value="Unassembled WGS sequence"/>
</dbReference>
<dbReference type="AlphaFoldDB" id="A0A0D2L2L8"/>
<keyword evidence="5 9" id="KW-0067">ATP-binding</keyword>
<dbReference type="OMA" id="YPERTHL"/>
<dbReference type="InterPro" id="IPR033911">
    <property type="entry name" value="MetRS_core"/>
</dbReference>
<dbReference type="Pfam" id="PF09334">
    <property type="entry name" value="tRNA-synt_1g"/>
    <property type="match status" value="1"/>
</dbReference>
<dbReference type="InterPro" id="IPR009080">
    <property type="entry name" value="tRNAsynth_Ia_anticodon-bd"/>
</dbReference>
<dbReference type="CDD" id="cd00814">
    <property type="entry name" value="MetRS_core"/>
    <property type="match status" value="1"/>
</dbReference>
<evidence type="ECO:0000256" key="4">
    <source>
        <dbReference type="ARBA" id="ARBA00022741"/>
    </source>
</evidence>
<keyword evidence="6 9" id="KW-0648">Protein biosynthesis</keyword>
<proteinExistence type="inferred from homology"/>
<accession>A0A0D2L2L8</accession>
<keyword evidence="4 9" id="KW-0547">Nucleotide-binding</keyword>
<dbReference type="GO" id="GO:0006431">
    <property type="term" value="P:methionyl-tRNA aminoacylation"/>
    <property type="evidence" value="ECO:0007669"/>
    <property type="project" value="InterPro"/>
</dbReference>
<evidence type="ECO:0000313" key="12">
    <source>
        <dbReference type="Proteomes" id="UP000054270"/>
    </source>
</evidence>
<dbReference type="Gene3D" id="1.10.730.10">
    <property type="entry name" value="Isoleucyl-tRNA Synthetase, Domain 1"/>
    <property type="match status" value="1"/>
</dbReference>
<organism evidence="11 12">
    <name type="scientific">Hypholoma sublateritium (strain FD-334 SS-4)</name>
    <dbReference type="NCBI Taxonomy" id="945553"/>
    <lineage>
        <taxon>Eukaryota</taxon>
        <taxon>Fungi</taxon>
        <taxon>Dikarya</taxon>
        <taxon>Basidiomycota</taxon>
        <taxon>Agaricomycotina</taxon>
        <taxon>Agaricomycetes</taxon>
        <taxon>Agaricomycetidae</taxon>
        <taxon>Agaricales</taxon>
        <taxon>Agaricineae</taxon>
        <taxon>Strophariaceae</taxon>
        <taxon>Hypholoma</taxon>
    </lineage>
</organism>
<evidence type="ECO:0000256" key="7">
    <source>
        <dbReference type="ARBA" id="ARBA00023146"/>
    </source>
</evidence>
<dbReference type="GO" id="GO:0004825">
    <property type="term" value="F:methionine-tRNA ligase activity"/>
    <property type="evidence" value="ECO:0007669"/>
    <property type="project" value="UniProtKB-EC"/>
</dbReference>
<evidence type="ECO:0000313" key="11">
    <source>
        <dbReference type="EMBL" id="KJA20977.1"/>
    </source>
</evidence>
<dbReference type="SUPFAM" id="SSF52374">
    <property type="entry name" value="Nucleotidylyl transferase"/>
    <property type="match status" value="1"/>
</dbReference>
<dbReference type="PROSITE" id="PS00178">
    <property type="entry name" value="AA_TRNA_LIGASE_I"/>
    <property type="match status" value="1"/>
</dbReference>
<dbReference type="PANTHER" id="PTHR43326:SF1">
    <property type="entry name" value="METHIONINE--TRNA LIGASE, MITOCHONDRIAL"/>
    <property type="match status" value="1"/>
</dbReference>
<name>A0A0D2L2L8_HYPSF</name>
<evidence type="ECO:0000256" key="5">
    <source>
        <dbReference type="ARBA" id="ARBA00022840"/>
    </source>
</evidence>
<evidence type="ECO:0000256" key="8">
    <source>
        <dbReference type="ARBA" id="ARBA00030904"/>
    </source>
</evidence>
<dbReference type="GO" id="GO:0005524">
    <property type="term" value="F:ATP binding"/>
    <property type="evidence" value="ECO:0007669"/>
    <property type="project" value="UniProtKB-KW"/>
</dbReference>
<gene>
    <name evidence="11" type="ORF">HYPSUDRAFT_203367</name>
</gene>
<dbReference type="EC" id="6.1.1.10" evidence="2"/>
<evidence type="ECO:0000256" key="2">
    <source>
        <dbReference type="ARBA" id="ARBA00012838"/>
    </source>
</evidence>
<dbReference type="InterPro" id="IPR023457">
    <property type="entry name" value="Met-tRNA_synth_2"/>
</dbReference>
<dbReference type="InterPro" id="IPR014729">
    <property type="entry name" value="Rossmann-like_a/b/a_fold"/>
</dbReference>
<dbReference type="InterPro" id="IPR015413">
    <property type="entry name" value="Methionyl/Leucyl_tRNA_Synth"/>
</dbReference>
<dbReference type="PANTHER" id="PTHR43326">
    <property type="entry name" value="METHIONYL-TRNA SYNTHETASE"/>
    <property type="match status" value="1"/>
</dbReference>
<evidence type="ECO:0000256" key="6">
    <source>
        <dbReference type="ARBA" id="ARBA00022917"/>
    </source>
</evidence>
<dbReference type="EMBL" id="KN817562">
    <property type="protein sequence ID" value="KJA20977.1"/>
    <property type="molecule type" value="Genomic_DNA"/>
</dbReference>
<dbReference type="SUPFAM" id="SSF47323">
    <property type="entry name" value="Anticodon-binding domain of a subclass of class I aminoacyl-tRNA synthetases"/>
    <property type="match status" value="1"/>
</dbReference>
<feature type="domain" description="Methionyl/Leucyl tRNA synthetase" evidence="10">
    <location>
        <begin position="34"/>
        <end position="424"/>
    </location>
</feature>
<protein>
    <recommendedName>
        <fullName evidence="2">methionine--tRNA ligase</fullName>
        <ecNumber evidence="2">6.1.1.10</ecNumber>
    </recommendedName>
    <alternativeName>
        <fullName evidence="8">Methionyl-tRNA synthetase</fullName>
    </alternativeName>
</protein>
<dbReference type="OrthoDB" id="24670at2759"/>
<dbReference type="Gene3D" id="2.170.220.10">
    <property type="match status" value="1"/>
</dbReference>
<reference evidence="12" key="1">
    <citation type="submission" date="2014-04" db="EMBL/GenBank/DDBJ databases">
        <title>Evolutionary Origins and Diversification of the Mycorrhizal Mutualists.</title>
        <authorList>
            <consortium name="DOE Joint Genome Institute"/>
            <consortium name="Mycorrhizal Genomics Consortium"/>
            <person name="Kohler A."/>
            <person name="Kuo A."/>
            <person name="Nagy L.G."/>
            <person name="Floudas D."/>
            <person name="Copeland A."/>
            <person name="Barry K.W."/>
            <person name="Cichocki N."/>
            <person name="Veneault-Fourrey C."/>
            <person name="LaButti K."/>
            <person name="Lindquist E.A."/>
            <person name="Lipzen A."/>
            <person name="Lundell T."/>
            <person name="Morin E."/>
            <person name="Murat C."/>
            <person name="Riley R."/>
            <person name="Ohm R."/>
            <person name="Sun H."/>
            <person name="Tunlid A."/>
            <person name="Henrissat B."/>
            <person name="Grigoriev I.V."/>
            <person name="Hibbett D.S."/>
            <person name="Martin F."/>
        </authorList>
    </citation>
    <scope>NUCLEOTIDE SEQUENCE [LARGE SCALE GENOMIC DNA]</scope>
    <source>
        <strain evidence="12">FD-334 SS-4</strain>
    </source>
</reference>
<evidence type="ECO:0000256" key="1">
    <source>
        <dbReference type="ARBA" id="ARBA00005594"/>
    </source>
</evidence>
<dbReference type="PRINTS" id="PR01041">
    <property type="entry name" value="TRNASYNTHMET"/>
</dbReference>